<dbReference type="Proteomes" id="UP000625711">
    <property type="component" value="Unassembled WGS sequence"/>
</dbReference>
<keyword evidence="2" id="KW-1185">Reference proteome</keyword>
<reference evidence="1" key="1">
    <citation type="submission" date="2020-08" db="EMBL/GenBank/DDBJ databases">
        <title>Genome sequencing and assembly of the red palm weevil Rhynchophorus ferrugineus.</title>
        <authorList>
            <person name="Dias G.B."/>
            <person name="Bergman C.M."/>
            <person name="Manee M."/>
        </authorList>
    </citation>
    <scope>NUCLEOTIDE SEQUENCE</scope>
    <source>
        <strain evidence="1">AA-2017</strain>
        <tissue evidence="1">Whole larva</tissue>
    </source>
</reference>
<proteinExistence type="predicted"/>
<evidence type="ECO:0000313" key="1">
    <source>
        <dbReference type="EMBL" id="KAF7267809.1"/>
    </source>
</evidence>
<sequence length="178" mass="21140">MDKKEFRVLIKYCFLKGKNTVEAKTWLDATAPGQFPAKFGRGGTHYRRRKLKLNEIADPLKILIERVHHIIHEYLGMRKFYAKWVPRELTFKTHQKQRVDDSEQCLKMIKRNKPELLRRYATMDKTDPQRKKFSSIEEVIGETESCFEAKDKSYYKNGIEKIEGRYNQCTAIEGNYVE</sequence>
<dbReference type="PANTHER" id="PTHR46060">
    <property type="entry name" value="MARINER MOS1 TRANSPOSASE-LIKE PROTEIN"/>
    <property type="match status" value="1"/>
</dbReference>
<accession>A0A834M7F9</accession>
<dbReference type="AlphaFoldDB" id="A0A834M7F9"/>
<comment type="caution">
    <text evidence="1">The sequence shown here is derived from an EMBL/GenBank/DDBJ whole genome shotgun (WGS) entry which is preliminary data.</text>
</comment>
<evidence type="ECO:0000313" key="2">
    <source>
        <dbReference type="Proteomes" id="UP000625711"/>
    </source>
</evidence>
<dbReference type="PANTHER" id="PTHR46060:SF1">
    <property type="entry name" value="MARINER MOS1 TRANSPOSASE-LIKE PROTEIN"/>
    <property type="match status" value="1"/>
</dbReference>
<gene>
    <name evidence="1" type="ORF">GWI33_019001</name>
</gene>
<organism evidence="1 2">
    <name type="scientific">Rhynchophorus ferrugineus</name>
    <name type="common">Red palm weevil</name>
    <name type="synonym">Curculio ferrugineus</name>
    <dbReference type="NCBI Taxonomy" id="354439"/>
    <lineage>
        <taxon>Eukaryota</taxon>
        <taxon>Metazoa</taxon>
        <taxon>Ecdysozoa</taxon>
        <taxon>Arthropoda</taxon>
        <taxon>Hexapoda</taxon>
        <taxon>Insecta</taxon>
        <taxon>Pterygota</taxon>
        <taxon>Neoptera</taxon>
        <taxon>Endopterygota</taxon>
        <taxon>Coleoptera</taxon>
        <taxon>Polyphaga</taxon>
        <taxon>Cucujiformia</taxon>
        <taxon>Curculionidae</taxon>
        <taxon>Dryophthorinae</taxon>
        <taxon>Rhynchophorus</taxon>
    </lineage>
</organism>
<name>A0A834M7F9_RHYFE</name>
<dbReference type="EMBL" id="JAACXV010014385">
    <property type="protein sequence ID" value="KAF7267809.1"/>
    <property type="molecule type" value="Genomic_DNA"/>
</dbReference>
<protein>
    <submittedName>
        <fullName evidence="1">Uncharacterized protein</fullName>
    </submittedName>
</protein>
<dbReference type="InterPro" id="IPR052709">
    <property type="entry name" value="Transposase-MT_Hybrid"/>
</dbReference>
<dbReference type="OrthoDB" id="6622399at2759"/>